<organism evidence="4 5">
    <name type="scientific">Isobaculum melis</name>
    <dbReference type="NCBI Taxonomy" id="142588"/>
    <lineage>
        <taxon>Bacteria</taxon>
        <taxon>Bacillati</taxon>
        <taxon>Bacillota</taxon>
        <taxon>Bacilli</taxon>
        <taxon>Lactobacillales</taxon>
        <taxon>Carnobacteriaceae</taxon>
        <taxon>Isobaculum</taxon>
    </lineage>
</organism>
<evidence type="ECO:0000313" key="5">
    <source>
        <dbReference type="Proteomes" id="UP000198948"/>
    </source>
</evidence>
<reference evidence="4 5" key="1">
    <citation type="submission" date="2016-10" db="EMBL/GenBank/DDBJ databases">
        <authorList>
            <person name="de Groot N.N."/>
        </authorList>
    </citation>
    <scope>NUCLEOTIDE SEQUENCE [LARGE SCALE GENOMIC DNA]</scope>
    <source>
        <strain evidence="4 5">DSM 13760</strain>
    </source>
</reference>
<evidence type="ECO:0000259" key="3">
    <source>
        <dbReference type="Pfam" id="PF13731"/>
    </source>
</evidence>
<feature type="signal peptide" evidence="2">
    <location>
        <begin position="1"/>
        <end position="24"/>
    </location>
</feature>
<dbReference type="Pfam" id="PF13731">
    <property type="entry name" value="WxL"/>
    <property type="match status" value="1"/>
</dbReference>
<dbReference type="RefSeq" id="WP_092652122.1">
    <property type="nucleotide sequence ID" value="NZ_FOHA01000008.1"/>
</dbReference>
<dbReference type="STRING" id="142588.SAMN04488559_108105"/>
<feature type="chain" id="PRO_5038660883" evidence="2">
    <location>
        <begin position="25"/>
        <end position="268"/>
    </location>
</feature>
<evidence type="ECO:0000313" key="4">
    <source>
        <dbReference type="EMBL" id="SER87231.1"/>
    </source>
</evidence>
<evidence type="ECO:0000256" key="1">
    <source>
        <dbReference type="SAM" id="MobiDB-lite"/>
    </source>
</evidence>
<protein>
    <submittedName>
        <fullName evidence="4">WxL domain surface cell wall-binding</fullName>
    </submittedName>
</protein>
<sequence length="268" mass="28520">MKKIVKNSALVTLALLVLSNSTQAVFADETVIDKSYNSNAVVEFEADTESTGPVDPLDPDPNNPVDPFDPTNPPTYEPDPGTGGPLGIDFASSIDFGSNKITSKDVTYYANPQYYFNADKTGPDLTRPRPNYIQVSDKRGTNAGWTLTVKQNGQLTNEETQNSVLTSAAITLANGSAVSNVEGVIAPTTYEVELNPNGDSAKVMAAAKGNGSGTWVDLFGTVEDIQDGEETVKKNKSVSLFIPGTTPIDAVKYSTSLTWTLASTPNNE</sequence>
<feature type="region of interest" description="Disordered" evidence="1">
    <location>
        <begin position="45"/>
        <end position="84"/>
    </location>
</feature>
<dbReference type="AlphaFoldDB" id="A0A1H9SQM1"/>
<evidence type="ECO:0000256" key="2">
    <source>
        <dbReference type="SAM" id="SignalP"/>
    </source>
</evidence>
<keyword evidence="5" id="KW-1185">Reference proteome</keyword>
<feature type="domain" description="WxL" evidence="3">
    <location>
        <begin position="34"/>
        <end position="265"/>
    </location>
</feature>
<gene>
    <name evidence="4" type="ORF">SAMN04488559_108105</name>
</gene>
<dbReference type="Proteomes" id="UP000198948">
    <property type="component" value="Unassembled WGS sequence"/>
</dbReference>
<accession>A0A1H9SQM1</accession>
<dbReference type="OrthoDB" id="2339326at2"/>
<name>A0A1H9SQM1_9LACT</name>
<keyword evidence="2" id="KW-0732">Signal</keyword>
<dbReference type="EMBL" id="FOHA01000008">
    <property type="protein sequence ID" value="SER87231.1"/>
    <property type="molecule type" value="Genomic_DNA"/>
</dbReference>
<dbReference type="InterPro" id="IPR027994">
    <property type="entry name" value="WxL_dom"/>
</dbReference>
<proteinExistence type="predicted"/>